<dbReference type="EMBL" id="QGLE01000011">
    <property type="protein sequence ID" value="PWR19422.1"/>
    <property type="molecule type" value="Genomic_DNA"/>
</dbReference>
<feature type="signal peptide" evidence="1">
    <location>
        <begin position="1"/>
        <end position="30"/>
    </location>
</feature>
<proteinExistence type="predicted"/>
<evidence type="ECO:0000313" key="2">
    <source>
        <dbReference type="EMBL" id="PWR19422.1"/>
    </source>
</evidence>
<name>A0A317DY68_9PROT</name>
<evidence type="ECO:0000256" key="1">
    <source>
        <dbReference type="SAM" id="SignalP"/>
    </source>
</evidence>
<dbReference type="RefSeq" id="WP_109907304.1">
    <property type="nucleotide sequence ID" value="NZ_QGLE01000011.1"/>
</dbReference>
<keyword evidence="3" id="KW-1185">Reference proteome</keyword>
<accession>A0A317DY68</accession>
<evidence type="ECO:0008006" key="4">
    <source>
        <dbReference type="Google" id="ProtNLM"/>
    </source>
</evidence>
<reference evidence="2 3" key="1">
    <citation type="submission" date="2018-05" db="EMBL/GenBank/DDBJ databases">
        <title>Zavarzinia sp. HR-AS.</title>
        <authorList>
            <person name="Lee Y."/>
            <person name="Jeon C.O."/>
        </authorList>
    </citation>
    <scope>NUCLEOTIDE SEQUENCE [LARGE SCALE GENOMIC DNA]</scope>
    <source>
        <strain evidence="2 3">HR-AS</strain>
    </source>
</reference>
<gene>
    <name evidence="2" type="ORF">DKG74_16640</name>
</gene>
<evidence type="ECO:0000313" key="3">
    <source>
        <dbReference type="Proteomes" id="UP000245461"/>
    </source>
</evidence>
<sequence length="83" mass="7916">MSRTGLTLAAAAAALFSAGSMMLAPVAANAAGGVHCVGANACKGQSACKTATNACKGLNECKGQGFVELDSKAACESAGGHVG</sequence>
<dbReference type="AlphaFoldDB" id="A0A317DY68"/>
<dbReference type="Proteomes" id="UP000245461">
    <property type="component" value="Unassembled WGS sequence"/>
</dbReference>
<dbReference type="OrthoDB" id="5616300at2"/>
<feature type="chain" id="PRO_5016371091" description="Silver efflux pump" evidence="1">
    <location>
        <begin position="31"/>
        <end position="83"/>
    </location>
</feature>
<comment type="caution">
    <text evidence="2">The sequence shown here is derived from an EMBL/GenBank/DDBJ whole genome shotgun (WGS) entry which is preliminary data.</text>
</comment>
<organism evidence="2 3">
    <name type="scientific">Zavarzinia aquatilis</name>
    <dbReference type="NCBI Taxonomy" id="2211142"/>
    <lineage>
        <taxon>Bacteria</taxon>
        <taxon>Pseudomonadati</taxon>
        <taxon>Pseudomonadota</taxon>
        <taxon>Alphaproteobacteria</taxon>
        <taxon>Rhodospirillales</taxon>
        <taxon>Zavarziniaceae</taxon>
        <taxon>Zavarzinia</taxon>
    </lineage>
</organism>
<keyword evidence="1" id="KW-0732">Signal</keyword>
<protein>
    <recommendedName>
        <fullName evidence="4">Silver efflux pump</fullName>
    </recommendedName>
</protein>